<keyword evidence="2" id="KW-1134">Transmembrane beta strand</keyword>
<dbReference type="PROSITE" id="PS51257">
    <property type="entry name" value="PROKAR_LIPOPROTEIN"/>
    <property type="match status" value="1"/>
</dbReference>
<protein>
    <submittedName>
        <fullName evidence="3">Efflux transporter outer membrane subunit</fullName>
    </submittedName>
</protein>
<dbReference type="NCBIfam" id="TIGR01845">
    <property type="entry name" value="outer_NodT"/>
    <property type="match status" value="1"/>
</dbReference>
<evidence type="ECO:0000313" key="3">
    <source>
        <dbReference type="EMBL" id="WKN35481.1"/>
    </source>
</evidence>
<proteinExistence type="inferred from homology"/>
<name>A0AA49GKL0_9BACT</name>
<dbReference type="AlphaFoldDB" id="A0AA49GKL0"/>
<reference evidence="3" key="2">
    <citation type="journal article" date="2024" name="Antonie Van Leeuwenhoek">
        <title>Roseihalotalea indica gen. nov., sp. nov., a halophilic Bacteroidetes from mesopelagic Southwest Indian Ocean with higher carbohydrate metabolic potential.</title>
        <authorList>
            <person name="Chen B."/>
            <person name="Zhang M."/>
            <person name="Lin D."/>
            <person name="Ye J."/>
            <person name="Tang K."/>
        </authorList>
    </citation>
    <scope>NUCLEOTIDE SEQUENCE</scope>
    <source>
        <strain evidence="3">TK19036</strain>
    </source>
</reference>
<dbReference type="PANTHER" id="PTHR30203:SF33">
    <property type="entry name" value="BLR4455 PROTEIN"/>
    <property type="match status" value="1"/>
</dbReference>
<dbReference type="PANTHER" id="PTHR30203">
    <property type="entry name" value="OUTER MEMBRANE CATION EFFLUX PROTEIN"/>
    <property type="match status" value="1"/>
</dbReference>
<sequence>MNKNSTLPELIRRTKVSQAFWLVAFLSGLGACNLAPVFNKPDTEAYDNFKYKAYADSLASVPLDTVWWQYFEDPTLNEIIEQVSLNNNNLKAALHSVEQARQFARVDRSILLPEVNGQLNTSRTIVSENVAQRYQSNKFNSYSILGLASYQLDLWGQLRNTYQASLIEAEISLLEYYNLLSVLRAEAASQYMNIRQLDWQIALYDSTIQLRERSLQIAQLNYEAGATDALDQSRAETQLRIAQSQRWNFINERARLENSLAVLMGSQPSDFSVPDNPLDSLPPIIPSKIPSEILTRRPDIWIALKTMEAENARVGAAKANLYPSITLSAQAGYQGRSFEALLTPQSFAGTVGGGLLQPVFNYGRNRAFVEAARARYLQVADLYQQSVLSAFEEVENELANIYFLYNQYQRQQQTVDAANQTLDLARQRYEAGLVSYLEVVDAERTALLNQVDEVGIVGQLYQSMINLSLASGGNWNFGPQL</sequence>
<dbReference type="Gene3D" id="1.20.1600.10">
    <property type="entry name" value="Outer membrane efflux proteins (OEP)"/>
    <property type="match status" value="1"/>
</dbReference>
<dbReference type="GO" id="GO:0015562">
    <property type="term" value="F:efflux transmembrane transporter activity"/>
    <property type="evidence" value="ECO:0007669"/>
    <property type="project" value="InterPro"/>
</dbReference>
<comment type="similarity">
    <text evidence="1 2">Belongs to the outer membrane factor (OMF) (TC 1.B.17) family.</text>
</comment>
<dbReference type="SUPFAM" id="SSF56954">
    <property type="entry name" value="Outer membrane efflux proteins (OEP)"/>
    <property type="match status" value="1"/>
</dbReference>
<dbReference type="GO" id="GO:0005886">
    <property type="term" value="C:plasma membrane"/>
    <property type="evidence" value="ECO:0007669"/>
    <property type="project" value="UniProtKB-SubCell"/>
</dbReference>
<dbReference type="InterPro" id="IPR003423">
    <property type="entry name" value="OMP_efflux"/>
</dbReference>
<dbReference type="InterPro" id="IPR010131">
    <property type="entry name" value="MdtP/NodT-like"/>
</dbReference>
<organism evidence="3">
    <name type="scientific">Roseihalotalea indica</name>
    <dbReference type="NCBI Taxonomy" id="2867963"/>
    <lineage>
        <taxon>Bacteria</taxon>
        <taxon>Pseudomonadati</taxon>
        <taxon>Bacteroidota</taxon>
        <taxon>Cytophagia</taxon>
        <taxon>Cytophagales</taxon>
        <taxon>Catalimonadaceae</taxon>
        <taxon>Roseihalotalea</taxon>
    </lineage>
</organism>
<keyword evidence="2" id="KW-0564">Palmitate</keyword>
<keyword evidence="2" id="KW-0472">Membrane</keyword>
<evidence type="ECO:0000256" key="2">
    <source>
        <dbReference type="RuleBase" id="RU362097"/>
    </source>
</evidence>
<keyword evidence="2" id="KW-0812">Transmembrane</keyword>
<reference evidence="3" key="1">
    <citation type="journal article" date="2023" name="Comput. Struct. Biotechnol. J.">
        <title>Discovery of a novel marine Bacteroidetes with a rich repertoire of carbohydrate-active enzymes.</title>
        <authorList>
            <person name="Chen B."/>
            <person name="Liu G."/>
            <person name="Chen Q."/>
            <person name="Wang H."/>
            <person name="Liu L."/>
            <person name="Tang K."/>
        </authorList>
    </citation>
    <scope>NUCLEOTIDE SEQUENCE</scope>
    <source>
        <strain evidence="3">TK19036</strain>
    </source>
</reference>
<evidence type="ECO:0000256" key="1">
    <source>
        <dbReference type="ARBA" id="ARBA00007613"/>
    </source>
</evidence>
<accession>A0AA49GKL0</accession>
<gene>
    <name evidence="3" type="ORF">K4G66_24205</name>
</gene>
<keyword evidence="2" id="KW-0449">Lipoprotein</keyword>
<dbReference type="Gene3D" id="2.20.200.10">
    <property type="entry name" value="Outer membrane efflux proteins (OEP)"/>
    <property type="match status" value="1"/>
</dbReference>
<comment type="subcellular location">
    <subcellularLocation>
        <location evidence="2">Cell membrane</location>
        <topology evidence="2">Lipid-anchor</topology>
    </subcellularLocation>
</comment>
<dbReference type="EMBL" id="CP120682">
    <property type="protein sequence ID" value="WKN35481.1"/>
    <property type="molecule type" value="Genomic_DNA"/>
</dbReference>
<dbReference type="Pfam" id="PF02321">
    <property type="entry name" value="OEP"/>
    <property type="match status" value="2"/>
</dbReference>